<name>A0A553I5G8_9PEZI</name>
<evidence type="ECO:0000259" key="1">
    <source>
        <dbReference type="Pfam" id="PF01636"/>
    </source>
</evidence>
<dbReference type="STRING" id="2512241.A0A553I5G8"/>
<gene>
    <name evidence="2" type="ORF">FHL15_003782</name>
</gene>
<dbReference type="AlphaFoldDB" id="A0A553I5G8"/>
<feature type="domain" description="Aminoglycoside phosphotransferase" evidence="1">
    <location>
        <begin position="69"/>
        <end position="246"/>
    </location>
</feature>
<dbReference type="Proteomes" id="UP000319160">
    <property type="component" value="Unassembled WGS sequence"/>
</dbReference>
<evidence type="ECO:0000313" key="3">
    <source>
        <dbReference type="Proteomes" id="UP000319160"/>
    </source>
</evidence>
<dbReference type="Gene3D" id="3.90.1200.10">
    <property type="match status" value="1"/>
</dbReference>
<accession>A0A553I5G8</accession>
<organism evidence="2 3">
    <name type="scientific">Xylaria flabelliformis</name>
    <dbReference type="NCBI Taxonomy" id="2512241"/>
    <lineage>
        <taxon>Eukaryota</taxon>
        <taxon>Fungi</taxon>
        <taxon>Dikarya</taxon>
        <taxon>Ascomycota</taxon>
        <taxon>Pezizomycotina</taxon>
        <taxon>Sordariomycetes</taxon>
        <taxon>Xylariomycetidae</taxon>
        <taxon>Xylariales</taxon>
        <taxon>Xylariaceae</taxon>
        <taxon>Xylaria</taxon>
    </lineage>
</organism>
<dbReference type="InterPro" id="IPR011009">
    <property type="entry name" value="Kinase-like_dom_sf"/>
</dbReference>
<dbReference type="PANTHER" id="PTHR21310">
    <property type="entry name" value="AMINOGLYCOSIDE PHOSPHOTRANSFERASE-RELATED-RELATED"/>
    <property type="match status" value="1"/>
</dbReference>
<dbReference type="Pfam" id="PF01636">
    <property type="entry name" value="APH"/>
    <property type="match status" value="1"/>
</dbReference>
<dbReference type="InterPro" id="IPR002575">
    <property type="entry name" value="Aminoglycoside_PTrfase"/>
</dbReference>
<sequence length="247" mass="28645">MSGSHINPDNAVVQHEGITHIAINNTLFRRYFTLFALKTIARFRSYKGPRMAISQHLIVKTGPFIHLTEAATMDFVAAETSIPVPRVYCSFVYRNRAFVMMERVQGRPLVEVWNSLSDMEQEHVLWQLRDMVQELRAIPPPTNARIESCVSGSLRDRRIPRSWPGFGPFKTVQDFYLWLREGLRPEEHPNRKNDQDWEDIKEMVAKQDGLWSPPVFTHADLNPSNILLRGSRVVAIINWEFAGWYPN</sequence>
<reference evidence="3" key="1">
    <citation type="submission" date="2019-06" db="EMBL/GenBank/DDBJ databases">
        <title>Draft genome sequence of the griseofulvin-producing fungus Xylaria cubensis strain G536.</title>
        <authorList>
            <person name="Mead M.E."/>
            <person name="Raja H.A."/>
            <person name="Steenwyk J.L."/>
            <person name="Knowles S.L."/>
            <person name="Oberlies N.H."/>
            <person name="Rokas A."/>
        </authorList>
    </citation>
    <scope>NUCLEOTIDE SEQUENCE [LARGE SCALE GENOMIC DNA]</scope>
    <source>
        <strain evidence="3">G536</strain>
    </source>
</reference>
<proteinExistence type="predicted"/>
<dbReference type="PANTHER" id="PTHR21310:SF55">
    <property type="entry name" value="AMINOGLYCOSIDE PHOSPHOTRANSFERASE DOMAIN-CONTAINING PROTEIN"/>
    <property type="match status" value="1"/>
</dbReference>
<protein>
    <recommendedName>
        <fullName evidence="1">Aminoglycoside phosphotransferase domain-containing protein</fullName>
    </recommendedName>
</protein>
<dbReference type="EMBL" id="VFLP01000016">
    <property type="protein sequence ID" value="TRX95451.1"/>
    <property type="molecule type" value="Genomic_DNA"/>
</dbReference>
<dbReference type="SUPFAM" id="SSF56112">
    <property type="entry name" value="Protein kinase-like (PK-like)"/>
    <property type="match status" value="1"/>
</dbReference>
<dbReference type="InterPro" id="IPR051678">
    <property type="entry name" value="AGP_Transferase"/>
</dbReference>
<dbReference type="OrthoDB" id="2906425at2759"/>
<dbReference type="CDD" id="cd05120">
    <property type="entry name" value="APH_ChoK_like"/>
    <property type="match status" value="1"/>
</dbReference>
<keyword evidence="3" id="KW-1185">Reference proteome</keyword>
<evidence type="ECO:0000313" key="2">
    <source>
        <dbReference type="EMBL" id="TRX95451.1"/>
    </source>
</evidence>
<comment type="caution">
    <text evidence="2">The sequence shown here is derived from an EMBL/GenBank/DDBJ whole genome shotgun (WGS) entry which is preliminary data.</text>
</comment>